<evidence type="ECO:0000256" key="10">
    <source>
        <dbReference type="SAM" id="Phobius"/>
    </source>
</evidence>
<dbReference type="GO" id="GO:0000906">
    <property type="term" value="F:6,7-dimethyl-8-ribityllumazine synthase activity"/>
    <property type="evidence" value="ECO:0007669"/>
    <property type="project" value="UniProtKB-EC"/>
</dbReference>
<dbReference type="InterPro" id="IPR034964">
    <property type="entry name" value="LS"/>
</dbReference>
<evidence type="ECO:0000256" key="3">
    <source>
        <dbReference type="ARBA" id="ARBA00012664"/>
    </source>
</evidence>
<organism evidence="11 12">
    <name type="scientific">Musa troglodytarum</name>
    <name type="common">fe'i banana</name>
    <dbReference type="NCBI Taxonomy" id="320322"/>
    <lineage>
        <taxon>Eukaryota</taxon>
        <taxon>Viridiplantae</taxon>
        <taxon>Streptophyta</taxon>
        <taxon>Embryophyta</taxon>
        <taxon>Tracheophyta</taxon>
        <taxon>Spermatophyta</taxon>
        <taxon>Magnoliopsida</taxon>
        <taxon>Liliopsida</taxon>
        <taxon>Zingiberales</taxon>
        <taxon>Musaceae</taxon>
        <taxon>Musa</taxon>
    </lineage>
</organism>
<keyword evidence="5" id="KW-0808">Transferase</keyword>
<evidence type="ECO:0000313" key="12">
    <source>
        <dbReference type="Proteomes" id="UP001055439"/>
    </source>
</evidence>
<keyword evidence="10" id="KW-0472">Membrane</keyword>
<evidence type="ECO:0000256" key="1">
    <source>
        <dbReference type="ARBA" id="ARBA00004917"/>
    </source>
</evidence>
<name>A0A9E7INM0_9LILI</name>
<proteinExistence type="inferred from homology"/>
<dbReference type="CDD" id="cd09209">
    <property type="entry name" value="Lumazine_synthase-I"/>
    <property type="match status" value="1"/>
</dbReference>
<dbReference type="FunFam" id="3.40.50.960:FF:000001">
    <property type="entry name" value="6,7-dimethyl-8-ribityllumazine synthase"/>
    <property type="match status" value="1"/>
</dbReference>
<evidence type="ECO:0000256" key="7">
    <source>
        <dbReference type="ARBA" id="ARBA00063688"/>
    </source>
</evidence>
<comment type="catalytic activity">
    <reaction evidence="6">
        <text>(2S)-2-hydroxy-3-oxobutyl phosphate + 5-amino-6-(D-ribitylamino)uracil = 6,7-dimethyl-8-(1-D-ribityl)lumazine + phosphate + 2 H2O + H(+)</text>
        <dbReference type="Rhea" id="RHEA:26152"/>
        <dbReference type="ChEBI" id="CHEBI:15377"/>
        <dbReference type="ChEBI" id="CHEBI:15378"/>
        <dbReference type="ChEBI" id="CHEBI:15934"/>
        <dbReference type="ChEBI" id="CHEBI:43474"/>
        <dbReference type="ChEBI" id="CHEBI:58201"/>
        <dbReference type="ChEBI" id="CHEBI:58830"/>
        <dbReference type="EC" id="2.5.1.78"/>
    </reaction>
</comment>
<dbReference type="AlphaFoldDB" id="A0A9E7INM0"/>
<dbReference type="InterPro" id="IPR002180">
    <property type="entry name" value="LS/RS"/>
</dbReference>
<evidence type="ECO:0000313" key="11">
    <source>
        <dbReference type="EMBL" id="URE49638.1"/>
    </source>
</evidence>
<reference evidence="11" key="1">
    <citation type="submission" date="2022-05" db="EMBL/GenBank/DDBJ databases">
        <title>The Musa troglodytarum L. genome provides insights into the mechanism of non-climacteric behaviour and enrichment of carotenoids.</title>
        <authorList>
            <person name="Wang J."/>
        </authorList>
    </citation>
    <scope>NUCLEOTIDE SEQUENCE</scope>
    <source>
        <tissue evidence="11">Leaf</tissue>
    </source>
</reference>
<keyword evidence="4" id="KW-0686">Riboflavin biosynthesis</keyword>
<evidence type="ECO:0000256" key="6">
    <source>
        <dbReference type="ARBA" id="ARBA00048785"/>
    </source>
</evidence>
<keyword evidence="10" id="KW-1133">Transmembrane helix</keyword>
<keyword evidence="10" id="KW-0812">Transmembrane</keyword>
<feature type="compositionally biased region" description="Basic and acidic residues" evidence="9">
    <location>
        <begin position="225"/>
        <end position="234"/>
    </location>
</feature>
<comment type="pathway">
    <text evidence="1">Cofactor biosynthesis; riboflavin biosynthesis; riboflavin from 2-hydroxy-3-oxobutyl phosphate and 5-amino-6-(D-ribitylamino)uracil: step 1/2.</text>
</comment>
<dbReference type="EMBL" id="CP097511">
    <property type="protein sequence ID" value="URE49638.1"/>
    <property type="molecule type" value="Genomic_DNA"/>
</dbReference>
<dbReference type="Pfam" id="PF00885">
    <property type="entry name" value="DMRL_synthase"/>
    <property type="match status" value="1"/>
</dbReference>
<dbReference type="OrthoDB" id="2965at2759"/>
<evidence type="ECO:0000256" key="4">
    <source>
        <dbReference type="ARBA" id="ARBA00022619"/>
    </source>
</evidence>
<dbReference type="NCBIfam" id="TIGR00114">
    <property type="entry name" value="lumazine-synth"/>
    <property type="match status" value="1"/>
</dbReference>
<feature type="transmembrane region" description="Helical" evidence="10">
    <location>
        <begin position="401"/>
        <end position="421"/>
    </location>
</feature>
<evidence type="ECO:0000256" key="2">
    <source>
        <dbReference type="ARBA" id="ARBA00007424"/>
    </source>
</evidence>
<dbReference type="Gene3D" id="3.40.50.960">
    <property type="entry name" value="Lumazine/riboflavin synthase"/>
    <property type="match status" value="1"/>
</dbReference>
<sequence>MRMTSFAATELGRLFPSLLATPRNPRPVLSPLGRSPETLVSFSSSIRAAPAALELCVRNGRAPVVAAGTKHLIGSLTKTEGLKFAVVVARFNEIITNLLLEGALETFGRYSVDDDDITVVKVPGSFEVPVVAQCLGKSGKFDAILCIGAVIRGDTSHYDAVANSAASGVLNAGLSSGVPCIFGVLTCDDMEQALNRAGGKSGNKGAEAAVTARRETGEVGNGEAVARREQRGTDDGQGSRPWPSNLRLARSPSDPVAESNPTHRKRPFLFGTCTLSSIAPEEDAMHPPPTASALSLLLSLFFSARPPPKPRTSSLFFPVGSSPSMTPRHHFLLVIVSCIDRYSNISYLCVKKWPCAGEGQSDELCWVAAMEGRARKDGFTTDSRTECRGASPPKYLSADSLLLLLCLAASLLLLPVMLPSLPPPPPVVLLLPTGILVLLMVLAFTPSDVRKLATPL</sequence>
<dbReference type="EC" id="2.5.1.78" evidence="3"/>
<dbReference type="InterPro" id="IPR036467">
    <property type="entry name" value="LS/RS_sf"/>
</dbReference>
<feature type="region of interest" description="Disordered" evidence="9">
    <location>
        <begin position="195"/>
        <end position="265"/>
    </location>
</feature>
<protein>
    <recommendedName>
        <fullName evidence="8">6,7-dimethyl-8-ribityllumazine synthase, chloroplastic</fullName>
        <ecNumber evidence="3">2.5.1.78</ecNumber>
    </recommendedName>
</protein>
<dbReference type="GO" id="GO:0009349">
    <property type="term" value="C:riboflavin synthase complex"/>
    <property type="evidence" value="ECO:0007669"/>
    <property type="project" value="InterPro"/>
</dbReference>
<evidence type="ECO:0000256" key="5">
    <source>
        <dbReference type="ARBA" id="ARBA00022679"/>
    </source>
</evidence>
<feature type="transmembrane region" description="Helical" evidence="10">
    <location>
        <begin position="427"/>
        <end position="445"/>
    </location>
</feature>
<accession>A0A9E7INM0</accession>
<dbReference type="PANTHER" id="PTHR21058:SF0">
    <property type="entry name" value="6,7-DIMETHYL-8-RIBITYLLUMAZINE SYNTHASE"/>
    <property type="match status" value="1"/>
</dbReference>
<evidence type="ECO:0000256" key="9">
    <source>
        <dbReference type="SAM" id="MobiDB-lite"/>
    </source>
</evidence>
<dbReference type="HAMAP" id="MF_00178">
    <property type="entry name" value="Lumazine_synth"/>
    <property type="match status" value="1"/>
</dbReference>
<comment type="subunit">
    <text evidence="7">Oligomer forming an icosahedral capsid.</text>
</comment>
<gene>
    <name evidence="11" type="ORF">MUK42_15221</name>
</gene>
<evidence type="ECO:0000256" key="8">
    <source>
        <dbReference type="ARBA" id="ARBA00072565"/>
    </source>
</evidence>
<dbReference type="SUPFAM" id="SSF52121">
    <property type="entry name" value="Lumazine synthase"/>
    <property type="match status" value="1"/>
</dbReference>
<dbReference type="PANTHER" id="PTHR21058">
    <property type="entry name" value="6,7-DIMETHYL-8-RIBITYLLUMAZINE SYNTHASE DMRL SYNTHASE LUMAZINE SYNTHASE"/>
    <property type="match status" value="1"/>
</dbReference>
<keyword evidence="12" id="KW-1185">Reference proteome</keyword>
<comment type="similarity">
    <text evidence="2">Belongs to the DMRL synthase family.</text>
</comment>
<dbReference type="GO" id="GO:0009231">
    <property type="term" value="P:riboflavin biosynthetic process"/>
    <property type="evidence" value="ECO:0007669"/>
    <property type="project" value="UniProtKB-KW"/>
</dbReference>
<dbReference type="Proteomes" id="UP001055439">
    <property type="component" value="Chromosome 9"/>
</dbReference>